<dbReference type="Proteomes" id="UP000319383">
    <property type="component" value="Chromosome"/>
</dbReference>
<organism evidence="1 2">
    <name type="scientific">Symmachiella dynata</name>
    <dbReference type="NCBI Taxonomy" id="2527995"/>
    <lineage>
        <taxon>Bacteria</taxon>
        <taxon>Pseudomonadati</taxon>
        <taxon>Planctomycetota</taxon>
        <taxon>Planctomycetia</taxon>
        <taxon>Planctomycetales</taxon>
        <taxon>Planctomycetaceae</taxon>
        <taxon>Symmachiella</taxon>
    </lineage>
</organism>
<dbReference type="KEGG" id="sdyn:Mal52_50800"/>
<keyword evidence="2" id="KW-1185">Reference proteome</keyword>
<reference evidence="1 2" key="1">
    <citation type="submission" date="2019-02" db="EMBL/GenBank/DDBJ databases">
        <title>Deep-cultivation of Planctomycetes and their phenomic and genomic characterization uncovers novel biology.</title>
        <authorList>
            <person name="Wiegand S."/>
            <person name="Jogler M."/>
            <person name="Boedeker C."/>
            <person name="Pinto D."/>
            <person name="Vollmers J."/>
            <person name="Rivas-Marin E."/>
            <person name="Kohn T."/>
            <person name="Peeters S.H."/>
            <person name="Heuer A."/>
            <person name="Rast P."/>
            <person name="Oberbeckmann S."/>
            <person name="Bunk B."/>
            <person name="Jeske O."/>
            <person name="Meyerdierks A."/>
            <person name="Storesund J.E."/>
            <person name="Kallscheuer N."/>
            <person name="Luecker S."/>
            <person name="Lage O.M."/>
            <person name="Pohl T."/>
            <person name="Merkel B.J."/>
            <person name="Hornburger P."/>
            <person name="Mueller R.-W."/>
            <person name="Bruemmer F."/>
            <person name="Labrenz M."/>
            <person name="Spormann A.M."/>
            <person name="Op den Camp H."/>
            <person name="Overmann J."/>
            <person name="Amann R."/>
            <person name="Jetten M.S.M."/>
            <person name="Mascher T."/>
            <person name="Medema M.H."/>
            <person name="Devos D.P."/>
            <person name="Kaster A.-K."/>
            <person name="Ovreas L."/>
            <person name="Rohde M."/>
            <person name="Galperin M.Y."/>
            <person name="Jogler C."/>
        </authorList>
    </citation>
    <scope>NUCLEOTIDE SEQUENCE [LARGE SCALE GENOMIC DNA]</scope>
    <source>
        <strain evidence="1 2">Mal52</strain>
    </source>
</reference>
<dbReference type="AlphaFoldDB" id="A0A517ZVS0"/>
<evidence type="ECO:0000313" key="1">
    <source>
        <dbReference type="EMBL" id="QDU46559.1"/>
    </source>
</evidence>
<sequence length="206" mass="22917">MESRRFKEKSLMSTTTTGRIAFKEWAAVCQALQAGRQIAIFRKGGIHEGREGFRVEHDAFWMFPTYEHQSPEGLSDEAADLLEMSQAAKPAAGGWAISLWAEVQSVVELRDESVLPRLSGQHMYASRTLDERFHYRTPGLFVLPVRVYQLPEPIVIPDSPHFAGCRSWVDLPDSIATDGAEPVLSDDEFAEQLHALYAALAPSATA</sequence>
<dbReference type="Pfam" id="PF08819">
    <property type="entry name" value="DUF1802"/>
    <property type="match status" value="1"/>
</dbReference>
<protein>
    <recommendedName>
        <fullName evidence="3">DUF1802 family protein</fullName>
    </recommendedName>
</protein>
<name>A0A517ZVS0_9PLAN</name>
<dbReference type="EMBL" id="CP036276">
    <property type="protein sequence ID" value="QDU46559.1"/>
    <property type="molecule type" value="Genomic_DNA"/>
</dbReference>
<dbReference type="InterPro" id="IPR014923">
    <property type="entry name" value="DUF1802"/>
</dbReference>
<evidence type="ECO:0000313" key="2">
    <source>
        <dbReference type="Proteomes" id="UP000319383"/>
    </source>
</evidence>
<proteinExistence type="predicted"/>
<accession>A0A517ZVS0</accession>
<gene>
    <name evidence="1" type="ORF">Mal52_50800</name>
</gene>
<evidence type="ECO:0008006" key="3">
    <source>
        <dbReference type="Google" id="ProtNLM"/>
    </source>
</evidence>